<feature type="transmembrane region" description="Helical" evidence="3">
    <location>
        <begin position="570"/>
        <end position="594"/>
    </location>
</feature>
<dbReference type="InterPro" id="IPR050327">
    <property type="entry name" value="Proton-linked_MCT"/>
</dbReference>
<dbReference type="CDD" id="cd17352">
    <property type="entry name" value="MFS_MCT_SLC16"/>
    <property type="match status" value="1"/>
</dbReference>
<evidence type="ECO:0000256" key="2">
    <source>
        <dbReference type="SAM" id="MobiDB-lite"/>
    </source>
</evidence>
<feature type="transmembrane region" description="Helical" evidence="3">
    <location>
        <begin position="56"/>
        <end position="76"/>
    </location>
</feature>
<protein>
    <submittedName>
        <fullName evidence="5">Putative monocarboxylate transporter</fullName>
    </submittedName>
</protein>
<evidence type="ECO:0000256" key="1">
    <source>
        <dbReference type="ARBA" id="ARBA00004141"/>
    </source>
</evidence>
<feature type="transmembrane region" description="Helical" evidence="3">
    <location>
        <begin position="126"/>
        <end position="145"/>
    </location>
</feature>
<feature type="transmembrane region" description="Helical" evidence="3">
    <location>
        <begin position="536"/>
        <end position="558"/>
    </location>
</feature>
<evidence type="ECO:0000313" key="5">
    <source>
        <dbReference type="EMBL" id="JAV04858.1"/>
    </source>
</evidence>
<feature type="transmembrane region" description="Helical" evidence="3">
    <location>
        <begin position="443"/>
        <end position="467"/>
    </location>
</feature>
<dbReference type="Pfam" id="PF07690">
    <property type="entry name" value="MFS_1"/>
    <property type="match status" value="2"/>
</dbReference>
<keyword evidence="3" id="KW-0472">Membrane</keyword>
<feature type="transmembrane region" description="Helical" evidence="3">
    <location>
        <begin position="96"/>
        <end position="114"/>
    </location>
</feature>
<dbReference type="InterPro" id="IPR020846">
    <property type="entry name" value="MFS_dom"/>
</dbReference>
<dbReference type="EMBL" id="GFDF01009226">
    <property type="protein sequence ID" value="JAV04858.1"/>
    <property type="molecule type" value="Transcribed_RNA"/>
</dbReference>
<proteinExistence type="predicted"/>
<dbReference type="SUPFAM" id="SSF103473">
    <property type="entry name" value="MFS general substrate transporter"/>
    <property type="match status" value="1"/>
</dbReference>
<feature type="region of interest" description="Disordered" evidence="2">
    <location>
        <begin position="11"/>
        <end position="38"/>
    </location>
</feature>
<keyword evidence="3" id="KW-0812">Transmembrane</keyword>
<dbReference type="InterPro" id="IPR011701">
    <property type="entry name" value="MFS"/>
</dbReference>
<dbReference type="InterPro" id="IPR036259">
    <property type="entry name" value="MFS_trans_sf"/>
</dbReference>
<accession>A0A1L8DEJ8</accession>
<feature type="transmembrane region" description="Helical" evidence="3">
    <location>
        <begin position="600"/>
        <end position="619"/>
    </location>
</feature>
<feature type="transmembrane region" description="Helical" evidence="3">
    <location>
        <begin position="183"/>
        <end position="202"/>
    </location>
</feature>
<sequence length="640" mass="69360">MPPQNTLELAENGANGAQETNGAFVEKNGKDHTKSPSEDIPELATAQVIVPPDGGWGWVVMMASFCCNIVVDGIIFSAGALLMPVKDEFNVSDAEVALVTSLLSGFYLMAGPFVSALANRWGFRPVTMMGATIGAIGFCTSYFAGNIVHLYITYGVIGGIGFCLIYMPSVITVGYYFERWRALATGISLCGSGIGTFVFAPLTDYLITTQGWRITLVIQGAIIMLCALFAICFRPIKPIEVPIDQAAAAEKEKLHEDALDKRFAYSVPNSVHNTWMGSVHNSHYPTASEVFRGSGQDLKRASEDRDTQAPLMPASLELRPVGETDENADENGALLDGEPRPVIVPKRRHTVSERESSRPGSRRVSTTENPRPLYRDDIFFSGSLARVPQYQSQTSLGYHMSVTRLPTQQDKREEKEGSCKLCPEMVKRTLATMLDISLLKSPTFILLALSGFLTMMGFFIPFMYLVARNVSQGMDKQTAVFVLSSIGICNTVARIVCGIISSIKGVNSLHVNNIAITLGGIATIFSGYSMSEGFQFTYAAFFGIAIACFSALRSIIVVDLLGLEKLTNAFGILMLFQGIAAAIGSPIAGAFMSWTNSHDAAFWLSGGLMTLSAIIIYPLNCIKRWEDNKIAAKSSSKSAA</sequence>
<dbReference type="GO" id="GO:0008028">
    <property type="term" value="F:monocarboxylic acid transmembrane transporter activity"/>
    <property type="evidence" value="ECO:0007669"/>
    <property type="project" value="TreeGrafter"/>
</dbReference>
<feature type="region of interest" description="Disordered" evidence="2">
    <location>
        <begin position="295"/>
        <end position="370"/>
    </location>
</feature>
<reference evidence="5" key="1">
    <citation type="submission" date="2016-12" db="EMBL/GenBank/DDBJ databases">
        <title>An insight into the sialome and mialome of the sand fly, Nyssomyia neivai.</title>
        <authorList>
            <person name="Sebastian V."/>
            <person name="Goulart T.M."/>
            <person name="Oliveira W."/>
            <person name="Calvo E."/>
            <person name="Oliveira L.F."/>
            <person name="Pinto M.C."/>
            <person name="Rosselino A.M."/>
            <person name="Ribeiro J.M."/>
        </authorList>
    </citation>
    <scope>NUCLEOTIDE SEQUENCE</scope>
</reference>
<organism evidence="5">
    <name type="scientific">Nyssomyia neivai</name>
    <dbReference type="NCBI Taxonomy" id="330878"/>
    <lineage>
        <taxon>Eukaryota</taxon>
        <taxon>Metazoa</taxon>
        <taxon>Ecdysozoa</taxon>
        <taxon>Arthropoda</taxon>
        <taxon>Hexapoda</taxon>
        <taxon>Insecta</taxon>
        <taxon>Pterygota</taxon>
        <taxon>Neoptera</taxon>
        <taxon>Endopterygota</taxon>
        <taxon>Diptera</taxon>
        <taxon>Nematocera</taxon>
        <taxon>Psychodoidea</taxon>
        <taxon>Psychodidae</taxon>
        <taxon>Nyssomyia</taxon>
    </lineage>
</organism>
<dbReference type="PANTHER" id="PTHR11360">
    <property type="entry name" value="MONOCARBOXYLATE TRANSPORTER"/>
    <property type="match status" value="1"/>
</dbReference>
<dbReference type="PROSITE" id="PS50850">
    <property type="entry name" value="MFS"/>
    <property type="match status" value="1"/>
</dbReference>
<dbReference type="Gene3D" id="1.20.1250.20">
    <property type="entry name" value="MFS general substrate transporter like domains"/>
    <property type="match status" value="2"/>
</dbReference>
<feature type="transmembrane region" description="Helical" evidence="3">
    <location>
        <begin position="151"/>
        <end position="176"/>
    </location>
</feature>
<dbReference type="AlphaFoldDB" id="A0A1L8DEJ8"/>
<feature type="transmembrane region" description="Helical" evidence="3">
    <location>
        <begin position="479"/>
        <end position="497"/>
    </location>
</feature>
<comment type="subcellular location">
    <subcellularLocation>
        <location evidence="1">Membrane</location>
        <topology evidence="1">Multi-pass membrane protein</topology>
    </subcellularLocation>
</comment>
<evidence type="ECO:0000259" key="4">
    <source>
        <dbReference type="PROSITE" id="PS50850"/>
    </source>
</evidence>
<dbReference type="PANTHER" id="PTHR11360:SF238">
    <property type="entry name" value="SD10469P"/>
    <property type="match status" value="1"/>
</dbReference>
<feature type="domain" description="Major facilitator superfamily (MFS) profile" evidence="4">
    <location>
        <begin position="56"/>
        <end position="624"/>
    </location>
</feature>
<keyword evidence="3" id="KW-1133">Transmembrane helix</keyword>
<feature type="transmembrane region" description="Helical" evidence="3">
    <location>
        <begin position="509"/>
        <end position="530"/>
    </location>
</feature>
<feature type="compositionally biased region" description="Basic and acidic residues" evidence="2">
    <location>
        <begin position="27"/>
        <end position="37"/>
    </location>
</feature>
<name>A0A1L8DEJ8_9DIPT</name>
<dbReference type="GO" id="GO:0016020">
    <property type="term" value="C:membrane"/>
    <property type="evidence" value="ECO:0007669"/>
    <property type="project" value="UniProtKB-SubCell"/>
</dbReference>
<feature type="transmembrane region" description="Helical" evidence="3">
    <location>
        <begin position="214"/>
        <end position="233"/>
    </location>
</feature>
<feature type="compositionally biased region" description="Basic and acidic residues" evidence="2">
    <location>
        <begin position="297"/>
        <end position="307"/>
    </location>
</feature>
<evidence type="ECO:0000256" key="3">
    <source>
        <dbReference type="SAM" id="Phobius"/>
    </source>
</evidence>